<dbReference type="GeneID" id="19011155"/>
<dbReference type="InterPro" id="IPR058866">
    <property type="entry name" value="GDPGP1_N"/>
</dbReference>
<dbReference type="GO" id="GO:0005085">
    <property type="term" value="F:guanyl-nucleotide exchange factor activity"/>
    <property type="evidence" value="ECO:0007669"/>
    <property type="project" value="UniProtKB-KW"/>
</dbReference>
<evidence type="ECO:0000256" key="3">
    <source>
        <dbReference type="ARBA" id="ARBA00004496"/>
    </source>
</evidence>
<protein>
    <recommendedName>
        <fullName evidence="6">GDP-D-glucose phosphorylase 1</fullName>
        <ecNumber evidence="5">2.7.7.78</ecNumber>
    </recommendedName>
</protein>
<feature type="domain" description="GDPGP1-like C-terminal" evidence="14">
    <location>
        <begin position="436"/>
        <end position="570"/>
    </location>
</feature>
<dbReference type="GO" id="GO:0000166">
    <property type="term" value="F:nucleotide binding"/>
    <property type="evidence" value="ECO:0007669"/>
    <property type="project" value="UniProtKB-KW"/>
</dbReference>
<dbReference type="AlphaFoldDB" id="K8F6A7"/>
<proteinExistence type="inferred from homology"/>
<evidence type="ECO:0000256" key="12">
    <source>
        <dbReference type="ARBA" id="ARBA00022801"/>
    </source>
</evidence>
<evidence type="ECO:0000256" key="2">
    <source>
        <dbReference type="ARBA" id="ARBA00003049"/>
    </source>
</evidence>
<reference evidence="16 17" key="1">
    <citation type="submission" date="2011-10" db="EMBL/GenBank/DDBJ databases">
        <authorList>
            <person name="Genoscope - CEA"/>
        </authorList>
    </citation>
    <scope>NUCLEOTIDE SEQUENCE [LARGE SCALE GENOMIC DNA]</scope>
    <source>
        <strain evidence="16 17">RCC 1105</strain>
    </source>
</reference>
<feature type="compositionally biased region" description="Acidic residues" evidence="13">
    <location>
        <begin position="310"/>
        <end position="321"/>
    </location>
</feature>
<evidence type="ECO:0000256" key="9">
    <source>
        <dbReference type="ARBA" id="ARBA00022679"/>
    </source>
</evidence>
<evidence type="ECO:0000256" key="5">
    <source>
        <dbReference type="ARBA" id="ARBA00012507"/>
    </source>
</evidence>
<dbReference type="EC" id="2.7.7.78" evidence="5"/>
<dbReference type="KEGG" id="bpg:Bathy16g00370"/>
<dbReference type="STRING" id="41875.K8F6A7"/>
<evidence type="ECO:0000256" key="13">
    <source>
        <dbReference type="SAM" id="MobiDB-lite"/>
    </source>
</evidence>
<feature type="compositionally biased region" description="Acidic residues" evidence="13">
    <location>
        <begin position="576"/>
        <end position="589"/>
    </location>
</feature>
<feature type="region of interest" description="Disordered" evidence="13">
    <location>
        <begin position="310"/>
        <end position="330"/>
    </location>
</feature>
<evidence type="ECO:0000256" key="7">
    <source>
        <dbReference type="ARBA" id="ARBA00022490"/>
    </source>
</evidence>
<comment type="catalytic activity">
    <reaction evidence="1">
        <text>GDP-alpha-D-glucose + phosphate = alpha-D-glucose 1-phosphate + GDP + H(+)</text>
        <dbReference type="Rhea" id="RHEA:30387"/>
        <dbReference type="ChEBI" id="CHEBI:15378"/>
        <dbReference type="ChEBI" id="CHEBI:43474"/>
        <dbReference type="ChEBI" id="CHEBI:58189"/>
        <dbReference type="ChEBI" id="CHEBI:58601"/>
        <dbReference type="ChEBI" id="CHEBI:62230"/>
        <dbReference type="EC" id="2.7.7.78"/>
    </reaction>
</comment>
<dbReference type="PANTHER" id="PTHR20884:SF8">
    <property type="entry name" value="GDP-D-GLUCOSE PHOSPHORYLASE 1"/>
    <property type="match status" value="1"/>
</dbReference>
<keyword evidence="11" id="KW-0547">Nucleotide-binding</keyword>
<evidence type="ECO:0000256" key="11">
    <source>
        <dbReference type="ARBA" id="ARBA00022741"/>
    </source>
</evidence>
<sequence length="611" mass="68587">MDIQPWSLHQLDQLDEDKDSSTVLGIIERAQRERDILNSIEGGRANQNNNTGGGTFTTLTTTTTQPFRRTSFLPKITYARCVRGGGRYTKNVRRFGSFDNLLVPNPEDDGLSSSISLNELAQNNNGGGGLRRSASNQDISMNTFNNNNNAKGDSDSEYGEVTTSAFNAAATGAPDDQQRDDGGGGPPVFKTTTTTTANRINNYNASATKSNSGASGNGTGYVQDASDFDRVLIEAWEDRFAGGLFRYDVTAVLTRLIEGPSRYVAQYNEGRATKKRQTEFKMDLVCQEFDGKKFNFTKADQKEVLFTFEEQDEDEEENENEEPGRTEFIERGEISKSPNLVLINVSPIEYGHVLLCPRVSEMLPQQIFADALIPPLRMCAESKNPYFRVGYNSLGAYATINHLHFQAYYLMEAFPIERALSKPFAEDVFKNPKRPMGKQVHAECLRVYDYPVRCIVFELGSKGFVDLAKWIGRACSRLQKRNIPFNLLMTDHGARVFLIPQIFSHKIAQNKIPEWIVDTGINPAVFEISGHMLFKREEDYEICSEAMASEILASASIEEDEFCDLMREVLDRERIEEGEEESNEDGDDNNENKNKARRSEEEGSAQMTVKL</sequence>
<comment type="similarity">
    <text evidence="4">Belongs to the GDPGP1 family.</text>
</comment>
<evidence type="ECO:0000259" key="15">
    <source>
        <dbReference type="Pfam" id="PF26217"/>
    </source>
</evidence>
<dbReference type="eggNOG" id="KOG2720">
    <property type="taxonomic scope" value="Eukaryota"/>
</dbReference>
<evidence type="ECO:0000256" key="1">
    <source>
        <dbReference type="ARBA" id="ARBA00000063"/>
    </source>
</evidence>
<name>K8F6A7_9CHLO</name>
<evidence type="ECO:0000313" key="17">
    <source>
        <dbReference type="Proteomes" id="UP000198341"/>
    </source>
</evidence>
<keyword evidence="10" id="KW-0548">Nucleotidyltransferase</keyword>
<dbReference type="RefSeq" id="XP_007508728.1">
    <property type="nucleotide sequence ID" value="XM_007508666.1"/>
</dbReference>
<keyword evidence="9" id="KW-0808">Transferase</keyword>
<gene>
    <name evidence="16" type="ordered locus">Bathy16g00370</name>
</gene>
<dbReference type="GO" id="GO:0080048">
    <property type="term" value="F:GDP-D-glucose phosphorylase activity"/>
    <property type="evidence" value="ECO:0007669"/>
    <property type="project" value="UniProtKB-EC"/>
</dbReference>
<feature type="region of interest" description="Disordered" evidence="13">
    <location>
        <begin position="573"/>
        <end position="611"/>
    </location>
</feature>
<dbReference type="OrthoDB" id="417175at2759"/>
<evidence type="ECO:0000256" key="4">
    <source>
        <dbReference type="ARBA" id="ARBA00006451"/>
    </source>
</evidence>
<evidence type="ECO:0000256" key="10">
    <source>
        <dbReference type="ARBA" id="ARBA00022695"/>
    </source>
</evidence>
<comment type="function">
    <text evidence="2">Specific and highly efficient GDP-D-glucose phosphorylase regulating the levels of GDP-D-glucose in cells.</text>
</comment>
<keyword evidence="12" id="KW-0378">Hydrolase</keyword>
<dbReference type="Proteomes" id="UP000198341">
    <property type="component" value="Chromosome 16"/>
</dbReference>
<feature type="domain" description="GDPGP1-like N-terminal" evidence="15">
    <location>
        <begin position="228"/>
        <end position="408"/>
    </location>
</feature>
<dbReference type="PANTHER" id="PTHR20884">
    <property type="entry name" value="GDP-D-GLUCOSE PHOSPHORYLASE 1"/>
    <property type="match status" value="1"/>
</dbReference>
<dbReference type="GO" id="GO:0016787">
    <property type="term" value="F:hydrolase activity"/>
    <property type="evidence" value="ECO:0007669"/>
    <property type="project" value="UniProtKB-KW"/>
</dbReference>
<accession>K8F6A7</accession>
<keyword evidence="8" id="KW-0344">Guanine-nucleotide releasing factor</keyword>
<feature type="region of interest" description="Disordered" evidence="13">
    <location>
        <begin position="122"/>
        <end position="158"/>
    </location>
</feature>
<dbReference type="Pfam" id="PF26216">
    <property type="entry name" value="GDPGP1_C"/>
    <property type="match status" value="1"/>
</dbReference>
<organism evidence="16 17">
    <name type="scientific">Bathycoccus prasinos</name>
    <dbReference type="NCBI Taxonomy" id="41875"/>
    <lineage>
        <taxon>Eukaryota</taxon>
        <taxon>Viridiplantae</taxon>
        <taxon>Chlorophyta</taxon>
        <taxon>Mamiellophyceae</taxon>
        <taxon>Mamiellales</taxon>
        <taxon>Bathycoccaceae</taxon>
        <taxon>Bathycoccus</taxon>
    </lineage>
</organism>
<feature type="compositionally biased region" description="Polar residues" evidence="13">
    <location>
        <begin position="133"/>
        <end position="151"/>
    </location>
</feature>
<evidence type="ECO:0000256" key="8">
    <source>
        <dbReference type="ARBA" id="ARBA00022658"/>
    </source>
</evidence>
<dbReference type="EMBL" id="FO082263">
    <property type="protein sequence ID" value="CCO20345.1"/>
    <property type="molecule type" value="Genomic_DNA"/>
</dbReference>
<dbReference type="GO" id="GO:0005737">
    <property type="term" value="C:cytoplasm"/>
    <property type="evidence" value="ECO:0007669"/>
    <property type="project" value="UniProtKB-SubCell"/>
</dbReference>
<keyword evidence="17" id="KW-1185">Reference proteome</keyword>
<evidence type="ECO:0000313" key="16">
    <source>
        <dbReference type="EMBL" id="CCO20345.1"/>
    </source>
</evidence>
<dbReference type="InterPro" id="IPR026506">
    <property type="entry name" value="GDPGP"/>
</dbReference>
<dbReference type="GO" id="GO:0006006">
    <property type="term" value="P:glucose metabolic process"/>
    <property type="evidence" value="ECO:0007669"/>
    <property type="project" value="TreeGrafter"/>
</dbReference>
<dbReference type="Pfam" id="PF26217">
    <property type="entry name" value="GDPGP1_N"/>
    <property type="match status" value="1"/>
</dbReference>
<evidence type="ECO:0000256" key="6">
    <source>
        <dbReference type="ARBA" id="ARBA00018857"/>
    </source>
</evidence>
<feature type="region of interest" description="Disordered" evidence="13">
    <location>
        <begin position="171"/>
        <end position="197"/>
    </location>
</feature>
<feature type="compositionally biased region" description="Basic and acidic residues" evidence="13">
    <location>
        <begin position="590"/>
        <end position="601"/>
    </location>
</feature>
<keyword evidence="7" id="KW-0963">Cytoplasm</keyword>
<evidence type="ECO:0000259" key="14">
    <source>
        <dbReference type="Pfam" id="PF26216"/>
    </source>
</evidence>
<comment type="subcellular location">
    <subcellularLocation>
        <location evidence="3">Cytoplasm</location>
    </subcellularLocation>
</comment>
<dbReference type="InterPro" id="IPR058865">
    <property type="entry name" value="GDPGP1_C"/>
</dbReference>